<evidence type="ECO:0000313" key="5">
    <source>
        <dbReference type="EMBL" id="ORY10808.1"/>
    </source>
</evidence>
<dbReference type="STRING" id="1231657.A0A1Y1ZKM6"/>
<dbReference type="InterPro" id="IPR017441">
    <property type="entry name" value="Protein_kinase_ATP_BS"/>
</dbReference>
<dbReference type="PROSITE" id="PS00108">
    <property type="entry name" value="PROTEIN_KINASE_ST"/>
    <property type="match status" value="1"/>
</dbReference>
<dbReference type="InterPro" id="IPR053137">
    <property type="entry name" value="NLR-like"/>
</dbReference>
<dbReference type="PROSITE" id="PS00107">
    <property type="entry name" value="PROTEIN_KINASE_ATP"/>
    <property type="match status" value="1"/>
</dbReference>
<dbReference type="GO" id="GO:0005524">
    <property type="term" value="F:ATP binding"/>
    <property type="evidence" value="ECO:0007669"/>
    <property type="project" value="UniProtKB-UniRule"/>
</dbReference>
<dbReference type="GO" id="GO:0004672">
    <property type="term" value="F:protein kinase activity"/>
    <property type="evidence" value="ECO:0007669"/>
    <property type="project" value="InterPro"/>
</dbReference>
<dbReference type="PANTHER" id="PTHR46082:SF11">
    <property type="entry name" value="AAA+ ATPASE DOMAIN-CONTAINING PROTEIN-RELATED"/>
    <property type="match status" value="1"/>
</dbReference>
<sequence length="1225" mass="136205">MPIIKPRIGYRSSASLSGPKPKEEDGLSLVNFLATLQKNSVSLLPISPHKGLRIIGRGLSGLIEQSSADILTDFAFKHGIPSGRARDSKKSQEWQSLLTEVEILQHPPIKKNPHVIDLLGVSFSVDSSMAQPVMVTLKANRGVAHGDIKPENILVKQSQEGAINCMFTDFGSSVIEGQNRLPTSSEPWNAPELQASLEPVHFEFLRQADIYAFGLMCVHILVPLRDLEKAGLSFIRRPDDSDDQWSQMLDNLKAIKLSKAGKETLQDILLSLFDSVDISAKRKELLECLIKATLQPLPEDRQIPWGDIYNHIRDYLSDDDDSTFIPLRPLDVGTSAHSEHFEFNLSTILGELDDTDYILRRSFAQDLLHKANHIGCIECIHRYAFQVAIVHALGLFEPQDSVAIQRLGKSQRDQEDLLTAIGSIGNKYQVPGRVAKDILDHLGVHVLVSANRIQGYELSGRIREAESFLRQEINARIEALGGNHRALAKPSSELARVLASQCRFSEAVQLQEEVVDILEAYFNDHHPAPLLAKCDLAQLKFNQSILKNAEALYETVIPQLQAATHPQHADVIAALQNFANVRISLGKLKQAATTMKDVVAMRGTQFSLTHPATITAKINLIRVTYLQRNTNRAAQMIEELEESIRGSLSSDDILNAWIGLTKAAINSDPNNAEAAEADVTRVLELLDRLELPQGDPLRVHALLTLALVYKESRKFREQEGVLRGIVQHSDAHGPGDVMTRIDLAGCLLAQGRYPEACEIATEVISSEAGRKMAVPGEAFAGYQILSQAASRQGDKRGAMEIQQRCLESCEDNLGPENDATLEARFMLASSFEDLGDYQEAQRQMEELLQYLRDTDSLASWGKLCDAARLLGRVCLAQTKFSEAESYCRQGLEWALQMLGDDHSKTIELRCLLARTYLSRGKDADAEAILSHEFLSQARGSETESYVLQILATLKEHQGCRVEAIQLKAKALQLNNEILGENHPETVGLRGDLLQVALDMEPLSPDLESLILQNIEAKKIALGSNHRLTIKGMMGLASAYGKARRFDEAESLITEINGIPLPDPALHANNLARTAAMYEDMGRWNEAQELRAQIIEIRKSIFGENHEYVLTSMSNLASTLYRSGELEHAEKLLQQVMAIREPHMLASEKSTSMYLQTKASLAATMFDRVNGRGIRDMYDRARVQESRDMYVQILEVGEREGMPSNDVAAWRAQLEAVERVLRNTQS</sequence>
<keyword evidence="6" id="KW-1185">Reference proteome</keyword>
<organism evidence="5 6">
    <name type="scientific">Clohesyomyces aquaticus</name>
    <dbReference type="NCBI Taxonomy" id="1231657"/>
    <lineage>
        <taxon>Eukaryota</taxon>
        <taxon>Fungi</taxon>
        <taxon>Dikarya</taxon>
        <taxon>Ascomycota</taxon>
        <taxon>Pezizomycotina</taxon>
        <taxon>Dothideomycetes</taxon>
        <taxon>Pleosporomycetidae</taxon>
        <taxon>Pleosporales</taxon>
        <taxon>Lindgomycetaceae</taxon>
        <taxon>Clohesyomyces</taxon>
    </lineage>
</organism>
<dbReference type="Gene3D" id="1.10.510.10">
    <property type="entry name" value="Transferase(Phosphotransferase) domain 1"/>
    <property type="match status" value="1"/>
</dbReference>
<protein>
    <recommendedName>
        <fullName evidence="4">Protein kinase domain-containing protein</fullName>
    </recommendedName>
</protein>
<keyword evidence="1 3" id="KW-0547">Nucleotide-binding</keyword>
<proteinExistence type="predicted"/>
<dbReference type="Pfam" id="PF13374">
    <property type="entry name" value="TPR_10"/>
    <property type="match status" value="2"/>
</dbReference>
<dbReference type="InterPro" id="IPR011009">
    <property type="entry name" value="Kinase-like_dom_sf"/>
</dbReference>
<dbReference type="Pfam" id="PF13424">
    <property type="entry name" value="TPR_12"/>
    <property type="match status" value="2"/>
</dbReference>
<dbReference type="InterPro" id="IPR011990">
    <property type="entry name" value="TPR-like_helical_dom_sf"/>
</dbReference>
<dbReference type="SMART" id="SM00220">
    <property type="entry name" value="S_TKc"/>
    <property type="match status" value="1"/>
</dbReference>
<dbReference type="PANTHER" id="PTHR46082">
    <property type="entry name" value="ATP/GTP-BINDING PROTEIN-RELATED"/>
    <property type="match status" value="1"/>
</dbReference>
<dbReference type="Proteomes" id="UP000193144">
    <property type="component" value="Unassembled WGS sequence"/>
</dbReference>
<dbReference type="InterPro" id="IPR008271">
    <property type="entry name" value="Ser/Thr_kinase_AS"/>
</dbReference>
<dbReference type="AlphaFoldDB" id="A0A1Y1ZKM6"/>
<dbReference type="PROSITE" id="PS50011">
    <property type="entry name" value="PROTEIN_KINASE_DOM"/>
    <property type="match status" value="1"/>
</dbReference>
<dbReference type="EMBL" id="MCFA01000068">
    <property type="protein sequence ID" value="ORY10808.1"/>
    <property type="molecule type" value="Genomic_DNA"/>
</dbReference>
<evidence type="ECO:0000256" key="3">
    <source>
        <dbReference type="PROSITE-ProRule" id="PRU10141"/>
    </source>
</evidence>
<dbReference type="Gene3D" id="1.25.40.10">
    <property type="entry name" value="Tetratricopeptide repeat domain"/>
    <property type="match status" value="5"/>
</dbReference>
<evidence type="ECO:0000313" key="6">
    <source>
        <dbReference type="Proteomes" id="UP000193144"/>
    </source>
</evidence>
<comment type="caution">
    <text evidence="5">The sequence shown here is derived from an EMBL/GenBank/DDBJ whole genome shotgun (WGS) entry which is preliminary data.</text>
</comment>
<keyword evidence="2 3" id="KW-0067">ATP-binding</keyword>
<dbReference type="SUPFAM" id="SSF48452">
    <property type="entry name" value="TPR-like"/>
    <property type="match status" value="5"/>
</dbReference>
<feature type="domain" description="Protein kinase" evidence="4">
    <location>
        <begin position="1"/>
        <end position="316"/>
    </location>
</feature>
<dbReference type="InterPro" id="IPR000719">
    <property type="entry name" value="Prot_kinase_dom"/>
</dbReference>
<name>A0A1Y1ZKM6_9PLEO</name>
<evidence type="ECO:0000256" key="2">
    <source>
        <dbReference type="ARBA" id="ARBA00022840"/>
    </source>
</evidence>
<evidence type="ECO:0000259" key="4">
    <source>
        <dbReference type="PROSITE" id="PS50011"/>
    </source>
</evidence>
<reference evidence="5 6" key="1">
    <citation type="submission" date="2016-07" db="EMBL/GenBank/DDBJ databases">
        <title>Pervasive Adenine N6-methylation of Active Genes in Fungi.</title>
        <authorList>
            <consortium name="DOE Joint Genome Institute"/>
            <person name="Mondo S.J."/>
            <person name="Dannebaum R.O."/>
            <person name="Kuo R.C."/>
            <person name="Labutti K."/>
            <person name="Haridas S."/>
            <person name="Kuo A."/>
            <person name="Salamov A."/>
            <person name="Ahrendt S.R."/>
            <person name="Lipzen A."/>
            <person name="Sullivan W."/>
            <person name="Andreopoulos W.B."/>
            <person name="Clum A."/>
            <person name="Lindquist E."/>
            <person name="Daum C."/>
            <person name="Ramamoorthy G.K."/>
            <person name="Gryganskyi A."/>
            <person name="Culley D."/>
            <person name="Magnuson J.K."/>
            <person name="James T.Y."/>
            <person name="O'Malley M.A."/>
            <person name="Stajich J.E."/>
            <person name="Spatafora J.W."/>
            <person name="Visel A."/>
            <person name="Grigoriev I.V."/>
        </authorList>
    </citation>
    <scope>NUCLEOTIDE SEQUENCE [LARGE SCALE GENOMIC DNA]</scope>
    <source>
        <strain evidence="5 6">CBS 115471</strain>
    </source>
</reference>
<dbReference type="SUPFAM" id="SSF56112">
    <property type="entry name" value="Protein kinase-like (PK-like)"/>
    <property type="match status" value="1"/>
</dbReference>
<feature type="binding site" evidence="3">
    <location>
        <position position="77"/>
    </location>
    <ligand>
        <name>ATP</name>
        <dbReference type="ChEBI" id="CHEBI:30616"/>
    </ligand>
</feature>
<accession>A0A1Y1ZKM6</accession>
<evidence type="ECO:0000256" key="1">
    <source>
        <dbReference type="ARBA" id="ARBA00022741"/>
    </source>
</evidence>
<dbReference type="OrthoDB" id="5986190at2759"/>
<gene>
    <name evidence="5" type="ORF">BCR34DRAFT_614986</name>
</gene>